<reference evidence="2 3" key="1">
    <citation type="journal article" date="2014" name="Genome Biol.">
        <title>Transcriptome and methylome profiling reveals relics of genome dominance in the mesopolyploid Brassica oleracea.</title>
        <authorList>
            <person name="Parkin I.A."/>
            <person name="Koh C."/>
            <person name="Tang H."/>
            <person name="Robinson S.J."/>
            <person name="Kagale S."/>
            <person name="Clarke W.E."/>
            <person name="Town C.D."/>
            <person name="Nixon J."/>
            <person name="Krishnakumar V."/>
            <person name="Bidwell S.L."/>
            <person name="Denoeud F."/>
            <person name="Belcram H."/>
            <person name="Links M.G."/>
            <person name="Just J."/>
            <person name="Clarke C."/>
            <person name="Bender T."/>
            <person name="Huebert T."/>
            <person name="Mason A.S."/>
            <person name="Pires J.C."/>
            <person name="Barker G."/>
            <person name="Moore J."/>
            <person name="Walley P.G."/>
            <person name="Manoli S."/>
            <person name="Batley J."/>
            <person name="Edwards D."/>
            <person name="Nelson M.N."/>
            <person name="Wang X."/>
            <person name="Paterson A.H."/>
            <person name="King G."/>
            <person name="Bancroft I."/>
            <person name="Chalhoub B."/>
            <person name="Sharpe A.G."/>
        </authorList>
    </citation>
    <scope>NUCLEOTIDE SEQUENCE</scope>
    <source>
        <strain evidence="2 3">cv. TO1000</strain>
    </source>
</reference>
<evidence type="ECO:0000259" key="1">
    <source>
        <dbReference type="Pfam" id="PF01936"/>
    </source>
</evidence>
<dbReference type="GO" id="GO:0010468">
    <property type="term" value="P:regulation of gene expression"/>
    <property type="evidence" value="ECO:0007669"/>
    <property type="project" value="InterPro"/>
</dbReference>
<dbReference type="EnsemblPlants" id="Bo1g078450.1">
    <property type="protein sequence ID" value="Bo1g078450.1"/>
    <property type="gene ID" value="Bo1g078450"/>
</dbReference>
<protein>
    <recommendedName>
        <fullName evidence="1">NYN domain-containing protein</fullName>
    </recommendedName>
</protein>
<sequence>MLSSERIFKFEVMDPINKIERRRKEAETLVFWDINNCPVPKDCDAGLVGSCIESALKKAGHCKGDITIYAIIDIFYPPKPNRHLFRGLFSIGITVRRVSRGFVNAIDDLLTRNPKYPLTTGYIRCYARGERLEEKLRTLTLERRRTKIGETETLVLWDIETCTVPKDYDARMVALGIESALKKAGVYGGPLTITAIGNLKYTSQLNPDVLSAIFSTGIRLCHSPAVKTMIIAV</sequence>
<dbReference type="InterPro" id="IPR021139">
    <property type="entry name" value="NYN"/>
</dbReference>
<dbReference type="GO" id="GO:0005777">
    <property type="term" value="C:peroxisome"/>
    <property type="evidence" value="ECO:0007669"/>
    <property type="project" value="InterPro"/>
</dbReference>
<dbReference type="InterPro" id="IPR024768">
    <property type="entry name" value="Marf1"/>
</dbReference>
<dbReference type="HOGENOM" id="CLU_1191314_0_0_1"/>
<dbReference type="Proteomes" id="UP000032141">
    <property type="component" value="Chromosome C1"/>
</dbReference>
<dbReference type="PANTHER" id="PTHR14379">
    <property type="entry name" value="LIMKAIN B LKAP"/>
    <property type="match status" value="1"/>
</dbReference>
<dbReference type="Gramene" id="Bo1g078450.1">
    <property type="protein sequence ID" value="Bo1g078450.1"/>
    <property type="gene ID" value="Bo1g078450"/>
</dbReference>
<dbReference type="CDD" id="cd10910">
    <property type="entry name" value="PIN_limkain_b1_N_like"/>
    <property type="match status" value="2"/>
</dbReference>
<dbReference type="STRING" id="109376.A0A0D3A9B5"/>
<dbReference type="Pfam" id="PF01936">
    <property type="entry name" value="NYN"/>
    <property type="match status" value="1"/>
</dbReference>
<proteinExistence type="predicted"/>
<dbReference type="AlphaFoldDB" id="A0A0D3A9B5"/>
<evidence type="ECO:0000313" key="2">
    <source>
        <dbReference type="EnsemblPlants" id="Bo1g078450.1"/>
    </source>
</evidence>
<reference evidence="2" key="2">
    <citation type="submission" date="2015-03" db="UniProtKB">
        <authorList>
            <consortium name="EnsemblPlants"/>
        </authorList>
    </citation>
    <scope>IDENTIFICATION</scope>
</reference>
<feature type="domain" description="NYN" evidence="1">
    <location>
        <begin position="28"/>
        <end position="98"/>
    </location>
</feature>
<dbReference type="GO" id="GO:0004540">
    <property type="term" value="F:RNA nuclease activity"/>
    <property type="evidence" value="ECO:0007669"/>
    <property type="project" value="InterPro"/>
</dbReference>
<accession>A0A0D3A9B5</accession>
<dbReference type="OMA" id="FWDINNC"/>
<dbReference type="PANTHER" id="PTHR14379:SF63">
    <property type="entry name" value="ENDONUCLEASE OR GLYCOSYL HYDROLASE"/>
    <property type="match status" value="1"/>
</dbReference>
<evidence type="ECO:0000313" key="3">
    <source>
        <dbReference type="Proteomes" id="UP000032141"/>
    </source>
</evidence>
<keyword evidence="3" id="KW-1185">Reference proteome</keyword>
<organism evidence="2 3">
    <name type="scientific">Brassica oleracea var. oleracea</name>
    <dbReference type="NCBI Taxonomy" id="109376"/>
    <lineage>
        <taxon>Eukaryota</taxon>
        <taxon>Viridiplantae</taxon>
        <taxon>Streptophyta</taxon>
        <taxon>Embryophyta</taxon>
        <taxon>Tracheophyta</taxon>
        <taxon>Spermatophyta</taxon>
        <taxon>Magnoliopsida</taxon>
        <taxon>eudicotyledons</taxon>
        <taxon>Gunneridae</taxon>
        <taxon>Pentapetalae</taxon>
        <taxon>rosids</taxon>
        <taxon>malvids</taxon>
        <taxon>Brassicales</taxon>
        <taxon>Brassicaceae</taxon>
        <taxon>Brassiceae</taxon>
        <taxon>Brassica</taxon>
    </lineage>
</organism>
<name>A0A0D3A9B5_BRAOL</name>